<dbReference type="GO" id="GO:0003723">
    <property type="term" value="F:RNA binding"/>
    <property type="evidence" value="ECO:0007669"/>
    <property type="project" value="InterPro"/>
</dbReference>
<evidence type="ECO:0000313" key="4">
    <source>
        <dbReference type="Proteomes" id="UP000694620"/>
    </source>
</evidence>
<dbReference type="InterPro" id="IPR001878">
    <property type="entry name" value="Znf_CCHC"/>
</dbReference>
<dbReference type="PANTHER" id="PTHR22639">
    <property type="entry name" value="GAG-RELATED PROTEIN"/>
    <property type="match status" value="1"/>
</dbReference>
<reference evidence="3" key="2">
    <citation type="submission" date="2025-09" db="UniProtKB">
        <authorList>
            <consortium name="Ensembl"/>
        </authorList>
    </citation>
    <scope>IDENTIFICATION</scope>
</reference>
<dbReference type="SMART" id="SM00343">
    <property type="entry name" value="ZnF_C2HC"/>
    <property type="match status" value="5"/>
</dbReference>
<keyword evidence="4" id="KW-1185">Reference proteome</keyword>
<dbReference type="Gene3D" id="4.10.60.10">
    <property type="entry name" value="Zinc finger, CCHC-type"/>
    <property type="match status" value="2"/>
</dbReference>
<dbReference type="Pfam" id="PF23058">
    <property type="entry name" value="RBD_ZCCHC3_2nd"/>
    <property type="match status" value="1"/>
</dbReference>
<dbReference type="InterPro" id="IPR042509">
    <property type="entry name" value="ZCCHC3"/>
</dbReference>
<feature type="domain" description="CCHC-type" evidence="2">
    <location>
        <begin position="70"/>
        <end position="86"/>
    </location>
</feature>
<dbReference type="GO" id="GO:0008270">
    <property type="term" value="F:zinc ion binding"/>
    <property type="evidence" value="ECO:0007669"/>
    <property type="project" value="UniProtKB-KW"/>
</dbReference>
<protein>
    <recommendedName>
        <fullName evidence="2">CCHC-type domain-containing protein</fullName>
    </recommendedName>
</protein>
<dbReference type="PROSITE" id="PS50158">
    <property type="entry name" value="ZF_CCHC"/>
    <property type="match status" value="3"/>
</dbReference>
<dbReference type="InterPro" id="IPR057811">
    <property type="entry name" value="RBD_ZCCHC3_2nd"/>
</dbReference>
<dbReference type="InterPro" id="IPR036875">
    <property type="entry name" value="Znf_CCHC_sf"/>
</dbReference>
<feature type="domain" description="CCHC-type" evidence="2">
    <location>
        <begin position="53"/>
        <end position="68"/>
    </location>
</feature>
<dbReference type="PANTHER" id="PTHR22639:SF3">
    <property type="entry name" value="ZINC FINGER CCHC DOMAIN-CONTAINING PROTEIN 3"/>
    <property type="match status" value="1"/>
</dbReference>
<dbReference type="GO" id="GO:0002218">
    <property type="term" value="P:activation of innate immune response"/>
    <property type="evidence" value="ECO:0007669"/>
    <property type="project" value="InterPro"/>
</dbReference>
<feature type="domain" description="CCHC-type" evidence="2">
    <location>
        <begin position="109"/>
        <end position="125"/>
    </location>
</feature>
<dbReference type="GO" id="GO:0003690">
    <property type="term" value="F:double-stranded DNA binding"/>
    <property type="evidence" value="ECO:0007669"/>
    <property type="project" value="InterPro"/>
</dbReference>
<dbReference type="AlphaFoldDB" id="A0A8C4TFR4"/>
<dbReference type="Ensembl" id="ENSECRT00000032633.1">
    <property type="protein sequence ID" value="ENSECRP00000031939.1"/>
    <property type="gene ID" value="ENSECRG00000021629.1"/>
</dbReference>
<sequence>MAGRDEHGIKTGYYNFQVKLKVSEEGDLKHLPPTIQIGAIRGIIFYSGQPKMCRKCEQEGHVAADCKQEKCKNCGELGHLTRNCREKIMCHLCGEKTHSFRSCPLSYEKCKNCGELGHLTRNCREKIMCHLCGEKTHSFRSCPLSYRKGGTGDQESTTF</sequence>
<dbReference type="Pfam" id="PF00098">
    <property type="entry name" value="zf-CCHC"/>
    <property type="match status" value="3"/>
</dbReference>
<evidence type="ECO:0000313" key="3">
    <source>
        <dbReference type="Ensembl" id="ENSECRP00000031939.1"/>
    </source>
</evidence>
<keyword evidence="1" id="KW-0862">Zinc</keyword>
<reference evidence="3" key="1">
    <citation type="submission" date="2025-08" db="UniProtKB">
        <authorList>
            <consortium name="Ensembl"/>
        </authorList>
    </citation>
    <scope>IDENTIFICATION</scope>
</reference>
<evidence type="ECO:0000259" key="2">
    <source>
        <dbReference type="PROSITE" id="PS50158"/>
    </source>
</evidence>
<keyword evidence="1" id="KW-0479">Metal-binding</keyword>
<dbReference type="Proteomes" id="UP000694620">
    <property type="component" value="Unassembled WGS sequence"/>
</dbReference>
<dbReference type="GeneTree" id="ENSGT00530000063983"/>
<name>A0A8C4TFR4_ERPCA</name>
<organism evidence="3 4">
    <name type="scientific">Erpetoichthys calabaricus</name>
    <name type="common">Rope fish</name>
    <name type="synonym">Calamoichthys calabaricus</name>
    <dbReference type="NCBI Taxonomy" id="27687"/>
    <lineage>
        <taxon>Eukaryota</taxon>
        <taxon>Metazoa</taxon>
        <taxon>Chordata</taxon>
        <taxon>Craniata</taxon>
        <taxon>Vertebrata</taxon>
        <taxon>Euteleostomi</taxon>
        <taxon>Actinopterygii</taxon>
        <taxon>Polypteriformes</taxon>
        <taxon>Polypteridae</taxon>
        <taxon>Erpetoichthys</taxon>
    </lineage>
</organism>
<evidence type="ECO:0000256" key="1">
    <source>
        <dbReference type="PROSITE-ProRule" id="PRU00047"/>
    </source>
</evidence>
<accession>A0A8C4TFR4</accession>
<proteinExistence type="predicted"/>
<keyword evidence="1" id="KW-0863">Zinc-finger</keyword>
<dbReference type="SUPFAM" id="SSF57756">
    <property type="entry name" value="Retrovirus zinc finger-like domains"/>
    <property type="match status" value="2"/>
</dbReference>